<dbReference type="eggNOG" id="KOG3425">
    <property type="taxonomic scope" value="Eukaryota"/>
</dbReference>
<evidence type="ECO:0000313" key="4">
    <source>
        <dbReference type="EMBL" id="EIE81083.1"/>
    </source>
</evidence>
<proteinExistence type="inferred from homology"/>
<gene>
    <name evidence="4" type="ORF">RO3G_05788</name>
</gene>
<organism evidence="4 5">
    <name type="scientific">Rhizopus delemar (strain RA 99-880 / ATCC MYA-4621 / FGSC 9543 / NRRL 43880)</name>
    <name type="common">Mucormycosis agent</name>
    <name type="synonym">Rhizopus arrhizus var. delemar</name>
    <dbReference type="NCBI Taxonomy" id="246409"/>
    <lineage>
        <taxon>Eukaryota</taxon>
        <taxon>Fungi</taxon>
        <taxon>Fungi incertae sedis</taxon>
        <taxon>Mucoromycota</taxon>
        <taxon>Mucoromycotina</taxon>
        <taxon>Mucoromycetes</taxon>
        <taxon>Mucorales</taxon>
        <taxon>Mucorineae</taxon>
        <taxon>Rhizopodaceae</taxon>
        <taxon>Rhizopus</taxon>
    </lineage>
</organism>
<keyword evidence="5" id="KW-1185">Reference proteome</keyword>
<protein>
    <recommendedName>
        <fullName evidence="3">Thioredoxin domain-containing protein</fullName>
    </recommendedName>
</protein>
<dbReference type="InterPro" id="IPR010357">
    <property type="entry name" value="TXNDC17_dom"/>
</dbReference>
<dbReference type="Pfam" id="PF06110">
    <property type="entry name" value="TXD17-like_Trx"/>
    <property type="match status" value="1"/>
</dbReference>
<dbReference type="GeneID" id="93612759"/>
<keyword evidence="2" id="KW-0175">Coiled coil</keyword>
<evidence type="ECO:0000313" key="5">
    <source>
        <dbReference type="Proteomes" id="UP000009138"/>
    </source>
</evidence>
<evidence type="ECO:0000259" key="3">
    <source>
        <dbReference type="Pfam" id="PF06110"/>
    </source>
</evidence>
<dbReference type="PANTHER" id="PTHR12452">
    <property type="entry name" value="42-9-9 PROTEIN-RELATED"/>
    <property type="match status" value="1"/>
</dbReference>
<feature type="domain" description="Thioredoxin" evidence="3">
    <location>
        <begin position="333"/>
        <end position="445"/>
    </location>
</feature>
<dbReference type="OMA" id="RIKEESW"/>
<dbReference type="PANTHER" id="PTHR12452:SF0">
    <property type="entry name" value="THIOREDOXIN DOMAIN-CONTAINING PROTEIN 17"/>
    <property type="match status" value="1"/>
</dbReference>
<dbReference type="RefSeq" id="XP_067516479.1">
    <property type="nucleotide sequence ID" value="XM_067660378.1"/>
</dbReference>
<feature type="coiled-coil region" evidence="2">
    <location>
        <begin position="1"/>
        <end position="49"/>
    </location>
</feature>
<reference evidence="4 5" key="1">
    <citation type="journal article" date="2009" name="PLoS Genet.">
        <title>Genomic analysis of the basal lineage fungus Rhizopus oryzae reveals a whole-genome duplication.</title>
        <authorList>
            <person name="Ma L.-J."/>
            <person name="Ibrahim A.S."/>
            <person name="Skory C."/>
            <person name="Grabherr M.G."/>
            <person name="Burger G."/>
            <person name="Butler M."/>
            <person name="Elias M."/>
            <person name="Idnurm A."/>
            <person name="Lang B.F."/>
            <person name="Sone T."/>
            <person name="Abe A."/>
            <person name="Calvo S.E."/>
            <person name="Corrochano L.M."/>
            <person name="Engels R."/>
            <person name="Fu J."/>
            <person name="Hansberg W."/>
            <person name="Kim J.-M."/>
            <person name="Kodira C.D."/>
            <person name="Koehrsen M.J."/>
            <person name="Liu B."/>
            <person name="Miranda-Saavedra D."/>
            <person name="O'Leary S."/>
            <person name="Ortiz-Castellanos L."/>
            <person name="Poulter R."/>
            <person name="Rodriguez-Romero J."/>
            <person name="Ruiz-Herrera J."/>
            <person name="Shen Y.-Q."/>
            <person name="Zeng Q."/>
            <person name="Galagan J."/>
            <person name="Birren B.W."/>
            <person name="Cuomo C.A."/>
            <person name="Wickes B.L."/>
        </authorList>
    </citation>
    <scope>NUCLEOTIDE SEQUENCE [LARGE SCALE GENOMIC DNA]</scope>
    <source>
        <strain evidence="5">RA 99-880 / ATCC MYA-4621 / FGSC 9543 / NRRL 43880</strain>
    </source>
</reference>
<comment type="similarity">
    <text evidence="1">Belongs to the thioredoxin family.</text>
</comment>
<dbReference type="STRING" id="246409.I1BY03"/>
<dbReference type="InterPro" id="IPR036249">
    <property type="entry name" value="Thioredoxin-like_sf"/>
</dbReference>
<dbReference type="Proteomes" id="UP000009138">
    <property type="component" value="Unassembled WGS sequence"/>
</dbReference>
<dbReference type="VEuPathDB" id="FungiDB:RO3G_05788"/>
<dbReference type="AlphaFoldDB" id="I1BY03"/>
<sequence length="448" mass="51759">MSSVKAENDRFKNELETKQNEINQDKAEIINYKTHIASLEEQIMNLENSTTSSHLQIEGLERRQREEMRQLQNGTDDTAMAWLEKTKAAQQEVDVLQDMLEKQQQEHNDRIQSLEQAYEKQIGELKQACHQKELEIEERSGEIENLLDRVETLQNSLEAATTRLEHTTRLTPTTSLSTSETSGNEMYIKRLEAKQKELDDLKSRLVEIKETHENQLNRLGQEKANDIQELRKTIARLEQQVGNKNGVKNVDEERLIRVAEQHRKEISVMHDQYQSAIDTKNKELEDYAYRVKALVASKQKEIEEYETCQSASRRITPREYIKLIINIIRVNLENFDAEVNKAVETGNPVFVLFFGTEVPETSESWCPDCVIADPLVRKAIIPVKDAILLEAPVGGRNEWKGNTTHPYRVRFNLSAIPTLFKWTQAGPGERLVEEDCADIEKLTRFVEN</sequence>
<dbReference type="GO" id="GO:0047134">
    <property type="term" value="F:protein-disulfide reductase [NAD(P)H] activity"/>
    <property type="evidence" value="ECO:0007669"/>
    <property type="project" value="InterPro"/>
</dbReference>
<dbReference type="InParanoid" id="I1BY03"/>
<feature type="coiled-coil region" evidence="2">
    <location>
        <begin position="86"/>
        <end position="247"/>
    </location>
</feature>
<evidence type="ECO:0000256" key="1">
    <source>
        <dbReference type="ARBA" id="ARBA00008987"/>
    </source>
</evidence>
<dbReference type="OrthoDB" id="78947at2759"/>
<dbReference type="Gene3D" id="3.40.30.10">
    <property type="entry name" value="Glutaredoxin"/>
    <property type="match status" value="1"/>
</dbReference>
<name>I1BY03_RHIO9</name>
<evidence type="ECO:0000256" key="2">
    <source>
        <dbReference type="SAM" id="Coils"/>
    </source>
</evidence>
<dbReference type="SUPFAM" id="SSF52833">
    <property type="entry name" value="Thioredoxin-like"/>
    <property type="match status" value="1"/>
</dbReference>
<dbReference type="InterPro" id="IPR045108">
    <property type="entry name" value="TXNDC17-like"/>
</dbReference>
<accession>I1BY03</accession>
<dbReference type="GO" id="GO:0005829">
    <property type="term" value="C:cytosol"/>
    <property type="evidence" value="ECO:0007669"/>
    <property type="project" value="TreeGrafter"/>
</dbReference>
<dbReference type="EMBL" id="CH476735">
    <property type="protein sequence ID" value="EIE81083.1"/>
    <property type="molecule type" value="Genomic_DNA"/>
</dbReference>